<evidence type="ECO:0000256" key="2">
    <source>
        <dbReference type="SAM" id="SignalP"/>
    </source>
</evidence>
<feature type="region of interest" description="Disordered" evidence="1">
    <location>
        <begin position="36"/>
        <end position="80"/>
    </location>
</feature>
<dbReference type="AlphaFoldDB" id="A0A939KR96"/>
<feature type="signal peptide" evidence="2">
    <location>
        <begin position="1"/>
        <end position="31"/>
    </location>
</feature>
<dbReference type="SUPFAM" id="SSF158791">
    <property type="entry name" value="MgtE N-terminal domain-like"/>
    <property type="match status" value="1"/>
</dbReference>
<feature type="compositionally biased region" description="Low complexity" evidence="1">
    <location>
        <begin position="94"/>
        <end position="108"/>
    </location>
</feature>
<proteinExistence type="predicted"/>
<keyword evidence="2" id="KW-0732">Signal</keyword>
<sequence length="323" mass="33667">MLIPRLSFGKLVHISSSLMTLLLAMNMHALAGHFRDDTQDTGGQSTGRPAVSAGASDAAKAATTNGADADTSNSVTATSADRNAIEGWKSVLPTTAEAPSPPVAAAAPPAEPAPAAPTGGKVITAEADCPKDISCSGGAVLVASQSNESDPAVNRAETDLVKGLLARQVDVDSEQKELEVQKHVLDAAKAALDEKMHVLDNSLAVLAEKQAAHQETLSAETDRLVRIYEEMPPKEAAAVFNIMDIHVLVSVASKMTPRKISAVMGYMMPERVNLVSQYMAGVRSFRPAHVPGADSAADGTAASWLAGNSTAQPARETLKLSRQ</sequence>
<protein>
    <submittedName>
        <fullName evidence="3">Uncharacterized protein</fullName>
    </submittedName>
</protein>
<feature type="chain" id="PRO_5037720477" evidence="2">
    <location>
        <begin position="32"/>
        <end position="323"/>
    </location>
</feature>
<name>A0A939KR96_9PROT</name>
<evidence type="ECO:0000256" key="1">
    <source>
        <dbReference type="SAM" id="MobiDB-lite"/>
    </source>
</evidence>
<evidence type="ECO:0000313" key="4">
    <source>
        <dbReference type="Proteomes" id="UP000664073"/>
    </source>
</evidence>
<feature type="region of interest" description="Disordered" evidence="1">
    <location>
        <begin position="94"/>
        <end position="119"/>
    </location>
</feature>
<accession>A0A939KR96</accession>
<comment type="caution">
    <text evidence="3">The sequence shown here is derived from an EMBL/GenBank/DDBJ whole genome shotgun (WGS) entry which is preliminary data.</text>
</comment>
<dbReference type="EMBL" id="JAFVMH010000002">
    <property type="protein sequence ID" value="MBO1324761.1"/>
    <property type="molecule type" value="Genomic_DNA"/>
</dbReference>
<gene>
    <name evidence="3" type="ORF">J2D77_06300</name>
</gene>
<organism evidence="3 4">
    <name type="scientific">Acetobacter garciniae</name>
    <dbReference type="NCBI Taxonomy" id="2817435"/>
    <lineage>
        <taxon>Bacteria</taxon>
        <taxon>Pseudomonadati</taxon>
        <taxon>Pseudomonadota</taxon>
        <taxon>Alphaproteobacteria</taxon>
        <taxon>Acetobacterales</taxon>
        <taxon>Acetobacteraceae</taxon>
        <taxon>Acetobacter</taxon>
    </lineage>
</organism>
<reference evidence="3" key="1">
    <citation type="submission" date="2021-03" db="EMBL/GenBank/DDBJ databases">
        <title>The complete genome sequence of Acetobacter sp. TBRC 12339.</title>
        <authorList>
            <person name="Charoenyingcharoen P."/>
            <person name="Yukphan P."/>
        </authorList>
    </citation>
    <scope>NUCLEOTIDE SEQUENCE</scope>
    <source>
        <strain evidence="3">TBRC 12339</strain>
    </source>
</reference>
<keyword evidence="4" id="KW-1185">Reference proteome</keyword>
<dbReference type="Proteomes" id="UP000664073">
    <property type="component" value="Unassembled WGS sequence"/>
</dbReference>
<feature type="compositionally biased region" description="Low complexity" evidence="1">
    <location>
        <begin position="50"/>
        <end position="73"/>
    </location>
</feature>
<evidence type="ECO:0000313" key="3">
    <source>
        <dbReference type="EMBL" id="MBO1324761.1"/>
    </source>
</evidence>